<evidence type="ECO:0000313" key="1">
    <source>
        <dbReference type="EMBL" id="GER52147.1"/>
    </source>
</evidence>
<accession>A0A5A7R5Y3</accession>
<comment type="caution">
    <text evidence="1">The sequence shown here is derived from an EMBL/GenBank/DDBJ whole genome shotgun (WGS) entry which is preliminary data.</text>
</comment>
<evidence type="ECO:0000313" key="2">
    <source>
        <dbReference type="Proteomes" id="UP000325081"/>
    </source>
</evidence>
<dbReference type="EMBL" id="BKCP01010181">
    <property type="protein sequence ID" value="GER52147.1"/>
    <property type="molecule type" value="Genomic_DNA"/>
</dbReference>
<proteinExistence type="predicted"/>
<keyword evidence="2" id="KW-1185">Reference proteome</keyword>
<protein>
    <submittedName>
        <fullName evidence="1">Uncharacterized protein</fullName>
    </submittedName>
</protein>
<organism evidence="1 2">
    <name type="scientific">Striga asiatica</name>
    <name type="common">Asiatic witchweed</name>
    <name type="synonym">Buchnera asiatica</name>
    <dbReference type="NCBI Taxonomy" id="4170"/>
    <lineage>
        <taxon>Eukaryota</taxon>
        <taxon>Viridiplantae</taxon>
        <taxon>Streptophyta</taxon>
        <taxon>Embryophyta</taxon>
        <taxon>Tracheophyta</taxon>
        <taxon>Spermatophyta</taxon>
        <taxon>Magnoliopsida</taxon>
        <taxon>eudicotyledons</taxon>
        <taxon>Gunneridae</taxon>
        <taxon>Pentapetalae</taxon>
        <taxon>asterids</taxon>
        <taxon>lamiids</taxon>
        <taxon>Lamiales</taxon>
        <taxon>Orobanchaceae</taxon>
        <taxon>Buchnereae</taxon>
        <taxon>Striga</taxon>
    </lineage>
</organism>
<sequence>MRETEKLRIKPGSTYNRSVNANSIKENKMLMGLMTTTKKKVEIRTSTKHSPPQNPILNQNLRIQRLISRHKMAGIHHHSMTKTLPSLHISRQIPIDPPNFPFCPQKLTDFIPMHLLHPSQSRKHAVPQITLPLIQQHLNPLSNQKLHHSPHALHHVLVQRARHSRTAQLELN</sequence>
<reference evidence="2" key="1">
    <citation type="journal article" date="2019" name="Curr. Biol.">
        <title>Genome Sequence of Striga asiatica Provides Insight into the Evolution of Plant Parasitism.</title>
        <authorList>
            <person name="Yoshida S."/>
            <person name="Kim S."/>
            <person name="Wafula E.K."/>
            <person name="Tanskanen J."/>
            <person name="Kim Y.M."/>
            <person name="Honaas L."/>
            <person name="Yang Z."/>
            <person name="Spallek T."/>
            <person name="Conn C.E."/>
            <person name="Ichihashi Y."/>
            <person name="Cheong K."/>
            <person name="Cui S."/>
            <person name="Der J.P."/>
            <person name="Gundlach H."/>
            <person name="Jiao Y."/>
            <person name="Hori C."/>
            <person name="Ishida J.K."/>
            <person name="Kasahara H."/>
            <person name="Kiba T."/>
            <person name="Kim M.S."/>
            <person name="Koo N."/>
            <person name="Laohavisit A."/>
            <person name="Lee Y.H."/>
            <person name="Lumba S."/>
            <person name="McCourt P."/>
            <person name="Mortimer J.C."/>
            <person name="Mutuku J.M."/>
            <person name="Nomura T."/>
            <person name="Sasaki-Sekimoto Y."/>
            <person name="Seto Y."/>
            <person name="Wang Y."/>
            <person name="Wakatake T."/>
            <person name="Sakakibara H."/>
            <person name="Demura T."/>
            <person name="Yamaguchi S."/>
            <person name="Yoneyama K."/>
            <person name="Manabe R.I."/>
            <person name="Nelson D.C."/>
            <person name="Schulman A.H."/>
            <person name="Timko M.P."/>
            <person name="dePamphilis C.W."/>
            <person name="Choi D."/>
            <person name="Shirasu K."/>
        </authorList>
    </citation>
    <scope>NUCLEOTIDE SEQUENCE [LARGE SCALE GENOMIC DNA]</scope>
    <source>
        <strain evidence="2">cv. UVA1</strain>
    </source>
</reference>
<dbReference type="Proteomes" id="UP000325081">
    <property type="component" value="Unassembled WGS sequence"/>
</dbReference>
<name>A0A5A7R5Y3_STRAF</name>
<dbReference type="AlphaFoldDB" id="A0A5A7R5Y3"/>
<gene>
    <name evidence="1" type="ORF">STAS_29589</name>
</gene>